<dbReference type="Proteomes" id="UP000000600">
    <property type="component" value="Unassembled WGS sequence"/>
</dbReference>
<protein>
    <recommendedName>
        <fullName evidence="3">Transmembrane protein</fullName>
    </recommendedName>
</protein>
<evidence type="ECO:0000313" key="2">
    <source>
        <dbReference type="Proteomes" id="UP000000600"/>
    </source>
</evidence>
<evidence type="ECO:0000313" key="1">
    <source>
        <dbReference type="EMBL" id="CAK60590.1"/>
    </source>
</evidence>
<dbReference type="RefSeq" id="XP_001427988.1">
    <property type="nucleotide sequence ID" value="XM_001427951.1"/>
</dbReference>
<dbReference type="Gene3D" id="3.80.10.10">
    <property type="entry name" value="Ribonuclease Inhibitor"/>
    <property type="match status" value="1"/>
</dbReference>
<dbReference type="KEGG" id="ptm:GSPATT00005341001"/>
<sequence length="197" mass="23255">MNEKIHSTLRIKEIVEQAKISIVKLISIRNKEVTTIYELILGLNNLQILIISNNKIQIITQSIQSLINLKVVHASDCNLQDQNIENDFFELDSLKEFNMTKNQLSIIDRFTSLFNLCCWIYPIMKSQNSIEYGKLFKLKFGVQETIIGIIFLFKLKQFKSLIKVKFRILLKIHMEYQNNVILSQYSNKEYFEEQNQQ</sequence>
<organism evidence="1 2">
    <name type="scientific">Paramecium tetraurelia</name>
    <dbReference type="NCBI Taxonomy" id="5888"/>
    <lineage>
        <taxon>Eukaryota</taxon>
        <taxon>Sar</taxon>
        <taxon>Alveolata</taxon>
        <taxon>Ciliophora</taxon>
        <taxon>Intramacronucleata</taxon>
        <taxon>Oligohymenophorea</taxon>
        <taxon>Peniculida</taxon>
        <taxon>Parameciidae</taxon>
        <taxon>Paramecium</taxon>
    </lineage>
</organism>
<dbReference type="OrthoDB" id="307291at2759"/>
<reference evidence="1 2" key="1">
    <citation type="journal article" date="2006" name="Nature">
        <title>Global trends of whole-genome duplications revealed by the ciliate Paramecium tetraurelia.</title>
        <authorList>
            <consortium name="Genoscope"/>
            <person name="Aury J.-M."/>
            <person name="Jaillon O."/>
            <person name="Duret L."/>
            <person name="Noel B."/>
            <person name="Jubin C."/>
            <person name="Porcel B.M."/>
            <person name="Segurens B."/>
            <person name="Daubin V."/>
            <person name="Anthouard V."/>
            <person name="Aiach N."/>
            <person name="Arnaiz O."/>
            <person name="Billaut A."/>
            <person name="Beisson J."/>
            <person name="Blanc I."/>
            <person name="Bouhouche K."/>
            <person name="Camara F."/>
            <person name="Duharcourt S."/>
            <person name="Guigo R."/>
            <person name="Gogendeau D."/>
            <person name="Katinka M."/>
            <person name="Keller A.-M."/>
            <person name="Kissmehl R."/>
            <person name="Klotz C."/>
            <person name="Koll F."/>
            <person name="Le Moue A."/>
            <person name="Lepere C."/>
            <person name="Malinsky S."/>
            <person name="Nowacki M."/>
            <person name="Nowak J.K."/>
            <person name="Plattner H."/>
            <person name="Poulain J."/>
            <person name="Ruiz F."/>
            <person name="Serrano V."/>
            <person name="Zagulski M."/>
            <person name="Dessen P."/>
            <person name="Betermier M."/>
            <person name="Weissenbach J."/>
            <person name="Scarpelli C."/>
            <person name="Schachter V."/>
            <person name="Sperling L."/>
            <person name="Meyer E."/>
            <person name="Cohen J."/>
            <person name="Wincker P."/>
        </authorList>
    </citation>
    <scope>NUCLEOTIDE SEQUENCE [LARGE SCALE GENOMIC DNA]</scope>
    <source>
        <strain evidence="1 2">Stock d4-2</strain>
    </source>
</reference>
<dbReference type="InterPro" id="IPR032675">
    <property type="entry name" value="LRR_dom_sf"/>
</dbReference>
<evidence type="ECO:0008006" key="3">
    <source>
        <dbReference type="Google" id="ProtNLM"/>
    </source>
</evidence>
<dbReference type="EMBL" id="CT868008">
    <property type="protein sequence ID" value="CAK60590.1"/>
    <property type="molecule type" value="Genomic_DNA"/>
</dbReference>
<proteinExistence type="predicted"/>
<accession>A0BPX3</accession>
<name>A0BPX3_PARTE</name>
<dbReference type="GeneID" id="5013772"/>
<gene>
    <name evidence="1" type="ORF">GSPATT00005341001</name>
</gene>
<dbReference type="AlphaFoldDB" id="A0BPX3"/>
<dbReference type="SUPFAM" id="SSF52058">
    <property type="entry name" value="L domain-like"/>
    <property type="match status" value="1"/>
</dbReference>
<dbReference type="InParanoid" id="A0BPX3"/>
<keyword evidence="2" id="KW-1185">Reference proteome</keyword>
<dbReference type="HOGENOM" id="CLU_1386539_0_0_1"/>